<dbReference type="InterPro" id="IPR036961">
    <property type="entry name" value="Kinesin_motor_dom_sf"/>
</dbReference>
<sequence>MKSDNVRVHIRIRPISKKEIDEGAQECLIAAGPQIDCRGSQFIYDKVFGYSVEQTEIYNQTVEPMLASLLDGFNQTVFAYGQTGSGKTYTMGGEFGKRDREHDGILPRVAEDLFERYAGSPDEPSLFFVTEGVHKTSLNFHLQYGRHDKRWHMHIRECSSQAAILECSSAHSKGKRCKGTAKMLILDPKLINSEKKEQAKRQRTVFKFNYEHPDRLETSKYGQVTTIKPHAEHCKASLRYHVIQRQFRSTVGKVSENPTETKVHRFDTTLHGLGENRLEAIGPVVEEEKIVEKPVDEACEECSEDSETSASSRAVPLELPARRRRKGRNFTQEEDKKIIDGLEEFKTFKNEMYAKISCTPFSKKRIGATAISDINSRYLTITPHPPNFTFTFLLFHSSIFTYCLGLK</sequence>
<evidence type="ECO:0000256" key="6">
    <source>
        <dbReference type="ARBA" id="ARBA00023212"/>
    </source>
</evidence>
<reference evidence="9 10" key="1">
    <citation type="submission" date="2021-04" db="EMBL/GenBank/DDBJ databases">
        <authorList>
            <person name="Bliznina A."/>
        </authorList>
    </citation>
    <scope>NUCLEOTIDE SEQUENCE [LARGE SCALE GENOMIC DNA]</scope>
</reference>
<comment type="subcellular location">
    <subcellularLocation>
        <location evidence="1">Cytoplasm</location>
        <location evidence="1">Cytoskeleton</location>
    </subcellularLocation>
</comment>
<name>A0ABN7SJC0_OIKDI</name>
<comment type="similarity">
    <text evidence="7">Belongs to the TRAFAC class myosin-kinesin ATPase superfamily. Kinesin family.</text>
</comment>
<evidence type="ECO:0000256" key="2">
    <source>
        <dbReference type="ARBA" id="ARBA00022490"/>
    </source>
</evidence>
<evidence type="ECO:0000256" key="3">
    <source>
        <dbReference type="ARBA" id="ARBA00022741"/>
    </source>
</evidence>
<keyword evidence="10" id="KW-1185">Reference proteome</keyword>
<keyword evidence="2" id="KW-0963">Cytoplasm</keyword>
<protein>
    <submittedName>
        <fullName evidence="9">Oidioi.mRNA.OKI2018_I69.XSR.g15878.t1.cds</fullName>
    </submittedName>
</protein>
<proteinExistence type="inferred from homology"/>
<accession>A0ABN7SJC0</accession>
<dbReference type="Proteomes" id="UP001158576">
    <property type="component" value="Chromosome XSR"/>
</dbReference>
<evidence type="ECO:0000256" key="5">
    <source>
        <dbReference type="ARBA" id="ARBA00023054"/>
    </source>
</evidence>
<dbReference type="InterPro" id="IPR027417">
    <property type="entry name" value="P-loop_NTPase"/>
</dbReference>
<keyword evidence="4 7" id="KW-0067">ATP-binding</keyword>
<dbReference type="InterPro" id="IPR001752">
    <property type="entry name" value="Kinesin_motor_dom"/>
</dbReference>
<dbReference type="EMBL" id="OU015569">
    <property type="protein sequence ID" value="CAG5098674.1"/>
    <property type="molecule type" value="Genomic_DNA"/>
</dbReference>
<keyword evidence="5" id="KW-0175">Coiled coil</keyword>
<gene>
    <name evidence="9" type="ORF">OKIOD_LOCUS7436</name>
</gene>
<evidence type="ECO:0000259" key="8">
    <source>
        <dbReference type="PROSITE" id="PS50067"/>
    </source>
</evidence>
<evidence type="ECO:0000313" key="9">
    <source>
        <dbReference type="EMBL" id="CAG5098674.1"/>
    </source>
</evidence>
<keyword evidence="6" id="KW-0206">Cytoskeleton</keyword>
<evidence type="ECO:0000256" key="1">
    <source>
        <dbReference type="ARBA" id="ARBA00004245"/>
    </source>
</evidence>
<dbReference type="Pfam" id="PF00225">
    <property type="entry name" value="Kinesin"/>
    <property type="match status" value="1"/>
</dbReference>
<keyword evidence="7" id="KW-0505">Motor protein</keyword>
<feature type="binding site" evidence="7">
    <location>
        <begin position="81"/>
        <end position="88"/>
    </location>
    <ligand>
        <name>ATP</name>
        <dbReference type="ChEBI" id="CHEBI:30616"/>
    </ligand>
</feature>
<dbReference type="PROSITE" id="PS50067">
    <property type="entry name" value="KINESIN_MOTOR_2"/>
    <property type="match status" value="1"/>
</dbReference>
<evidence type="ECO:0000313" key="10">
    <source>
        <dbReference type="Proteomes" id="UP001158576"/>
    </source>
</evidence>
<dbReference type="PANTHER" id="PTHR47969">
    <property type="entry name" value="CHROMOSOME-ASSOCIATED KINESIN KIF4A-RELATED"/>
    <property type="match status" value="1"/>
</dbReference>
<dbReference type="SUPFAM" id="SSF52540">
    <property type="entry name" value="P-loop containing nucleoside triphosphate hydrolases"/>
    <property type="match status" value="1"/>
</dbReference>
<evidence type="ECO:0000256" key="4">
    <source>
        <dbReference type="ARBA" id="ARBA00022840"/>
    </source>
</evidence>
<dbReference type="PRINTS" id="PR00380">
    <property type="entry name" value="KINESINHEAVY"/>
</dbReference>
<dbReference type="PANTHER" id="PTHR47969:SF15">
    <property type="entry name" value="CHROMOSOME-ASSOCIATED KINESIN KIF4A-RELATED"/>
    <property type="match status" value="1"/>
</dbReference>
<dbReference type="InterPro" id="IPR027640">
    <property type="entry name" value="Kinesin-like_fam"/>
</dbReference>
<evidence type="ECO:0000256" key="7">
    <source>
        <dbReference type="PROSITE-ProRule" id="PRU00283"/>
    </source>
</evidence>
<organism evidence="9 10">
    <name type="scientific">Oikopleura dioica</name>
    <name type="common">Tunicate</name>
    <dbReference type="NCBI Taxonomy" id="34765"/>
    <lineage>
        <taxon>Eukaryota</taxon>
        <taxon>Metazoa</taxon>
        <taxon>Chordata</taxon>
        <taxon>Tunicata</taxon>
        <taxon>Appendicularia</taxon>
        <taxon>Copelata</taxon>
        <taxon>Oikopleuridae</taxon>
        <taxon>Oikopleura</taxon>
    </lineage>
</organism>
<feature type="domain" description="Kinesin motor" evidence="8">
    <location>
        <begin position="5"/>
        <end position="123"/>
    </location>
</feature>
<dbReference type="Gene3D" id="3.40.850.10">
    <property type="entry name" value="Kinesin motor domain"/>
    <property type="match status" value="1"/>
</dbReference>
<keyword evidence="3 7" id="KW-0547">Nucleotide-binding</keyword>
<dbReference type="SMART" id="SM00129">
    <property type="entry name" value="KISc"/>
    <property type="match status" value="1"/>
</dbReference>